<dbReference type="OrthoDB" id="66620at2759"/>
<name>A0A7J6WB95_THATH</name>
<dbReference type="SUPFAM" id="SSF52540">
    <property type="entry name" value="P-loop containing nucleoside triphosphate hydrolases"/>
    <property type="match status" value="1"/>
</dbReference>
<dbReference type="Gene3D" id="3.40.50.300">
    <property type="entry name" value="P-loop containing nucleotide triphosphate hydrolases"/>
    <property type="match status" value="1"/>
</dbReference>
<dbReference type="GO" id="GO:0005524">
    <property type="term" value="F:ATP binding"/>
    <property type="evidence" value="ECO:0007669"/>
    <property type="project" value="InterPro"/>
</dbReference>
<dbReference type="GO" id="GO:0016887">
    <property type="term" value="F:ATP hydrolysis activity"/>
    <property type="evidence" value="ECO:0007669"/>
    <property type="project" value="InterPro"/>
</dbReference>
<feature type="domain" description="ABC transporter" evidence="1">
    <location>
        <begin position="18"/>
        <end position="71"/>
    </location>
</feature>
<sequence>MLSSLKVYKGNKKEVGILMNVSGIIKPGRLTLLLGPPGAGKSTLLLALAGKLANDVQVSGSVTYNGDSMDEFVPQRASAYIS</sequence>
<proteinExistence type="predicted"/>
<gene>
    <name evidence="2" type="ORF">FRX31_016533</name>
</gene>
<keyword evidence="3" id="KW-1185">Reference proteome</keyword>
<dbReference type="Proteomes" id="UP000554482">
    <property type="component" value="Unassembled WGS sequence"/>
</dbReference>
<organism evidence="2 3">
    <name type="scientific">Thalictrum thalictroides</name>
    <name type="common">Rue-anemone</name>
    <name type="synonym">Anemone thalictroides</name>
    <dbReference type="NCBI Taxonomy" id="46969"/>
    <lineage>
        <taxon>Eukaryota</taxon>
        <taxon>Viridiplantae</taxon>
        <taxon>Streptophyta</taxon>
        <taxon>Embryophyta</taxon>
        <taxon>Tracheophyta</taxon>
        <taxon>Spermatophyta</taxon>
        <taxon>Magnoliopsida</taxon>
        <taxon>Ranunculales</taxon>
        <taxon>Ranunculaceae</taxon>
        <taxon>Thalictroideae</taxon>
        <taxon>Thalictrum</taxon>
    </lineage>
</organism>
<dbReference type="PANTHER" id="PTHR48040">
    <property type="entry name" value="PLEIOTROPIC DRUG RESISTANCE PROTEIN 1-LIKE ISOFORM X1"/>
    <property type="match status" value="1"/>
</dbReference>
<protein>
    <submittedName>
        <fullName evidence="2">Abc transporter g family member</fullName>
    </submittedName>
</protein>
<evidence type="ECO:0000313" key="2">
    <source>
        <dbReference type="EMBL" id="KAF5193880.1"/>
    </source>
</evidence>
<dbReference type="Pfam" id="PF00005">
    <property type="entry name" value="ABC_tran"/>
    <property type="match status" value="1"/>
</dbReference>
<reference evidence="2 3" key="1">
    <citation type="submission" date="2020-06" db="EMBL/GenBank/DDBJ databases">
        <title>Transcriptomic and genomic resources for Thalictrum thalictroides and T. hernandezii: Facilitating candidate gene discovery in an emerging model plant lineage.</title>
        <authorList>
            <person name="Arias T."/>
            <person name="Riano-Pachon D.M."/>
            <person name="Di Stilio V.S."/>
        </authorList>
    </citation>
    <scope>NUCLEOTIDE SEQUENCE [LARGE SCALE GENOMIC DNA]</scope>
    <source>
        <strain evidence="3">cv. WT478/WT964</strain>
        <tissue evidence="2">Leaves</tissue>
    </source>
</reference>
<evidence type="ECO:0000259" key="1">
    <source>
        <dbReference type="Pfam" id="PF00005"/>
    </source>
</evidence>
<dbReference type="AlphaFoldDB" id="A0A7J6WB95"/>
<comment type="caution">
    <text evidence="2">The sequence shown here is derived from an EMBL/GenBank/DDBJ whole genome shotgun (WGS) entry which is preliminary data.</text>
</comment>
<dbReference type="PANTHER" id="PTHR48040:SF28">
    <property type="entry name" value="ABC TRANSPORTER G FAMILY MEMBER 39-LIKE"/>
    <property type="match status" value="1"/>
</dbReference>
<dbReference type="EMBL" id="JABWDY010019491">
    <property type="protein sequence ID" value="KAF5193880.1"/>
    <property type="molecule type" value="Genomic_DNA"/>
</dbReference>
<accession>A0A7J6WB95</accession>
<evidence type="ECO:0000313" key="3">
    <source>
        <dbReference type="Proteomes" id="UP000554482"/>
    </source>
</evidence>
<dbReference type="InterPro" id="IPR027417">
    <property type="entry name" value="P-loop_NTPase"/>
</dbReference>
<dbReference type="InterPro" id="IPR003439">
    <property type="entry name" value="ABC_transporter-like_ATP-bd"/>
</dbReference>